<protein>
    <submittedName>
        <fullName evidence="1">Uncharacterized protein</fullName>
    </submittedName>
</protein>
<proteinExistence type="predicted"/>
<reference evidence="1" key="1">
    <citation type="submission" date="2023-01" db="EMBL/GenBank/DDBJ databases">
        <authorList>
            <person name="Van Ghelder C."/>
            <person name="Rancurel C."/>
        </authorList>
    </citation>
    <scope>NUCLEOTIDE SEQUENCE</scope>
    <source>
        <strain evidence="1">CNCM I-4278</strain>
    </source>
</reference>
<dbReference type="OrthoDB" id="3733501at2759"/>
<evidence type="ECO:0000313" key="1">
    <source>
        <dbReference type="EMBL" id="CAI6319312.1"/>
    </source>
</evidence>
<sequence length="275" mass="31701">MPGLLHLPLEIRNYVYEILLHDALEPQIRGVMVVSDTYIRDHLPMRPYRGLLRTCRQINREFKQAIRHMAASKRLDYELDITFSHGRPFFSLTWKRFPALSPLVNSVLFNIDLRVRDPFRDGFSDDSVPHDHELAHLLEDPKKSFAGSLFDYAAILFKAISNLLVSGDPAFRVLYMETLVLNFRTPTMLVPGLAHLATPSRRVNVEPEEAKKLLDTMRGTLQANVKAFKGFEAAECRNLFPLIQIGRLRFATEGVVWGEGHNMILAHDDFQWLRY</sequence>
<keyword evidence="2" id="KW-1185">Reference proteome</keyword>
<evidence type="ECO:0000313" key="2">
    <source>
        <dbReference type="Proteomes" id="UP001152607"/>
    </source>
</evidence>
<dbReference type="EMBL" id="CAOQHR010000002">
    <property type="protein sequence ID" value="CAI6319312.1"/>
    <property type="molecule type" value="Genomic_DNA"/>
</dbReference>
<name>A0A9W4U8U8_9PLEO</name>
<comment type="caution">
    <text evidence="1">The sequence shown here is derived from an EMBL/GenBank/DDBJ whole genome shotgun (WGS) entry which is preliminary data.</text>
</comment>
<organism evidence="1 2">
    <name type="scientific">Periconia digitata</name>
    <dbReference type="NCBI Taxonomy" id="1303443"/>
    <lineage>
        <taxon>Eukaryota</taxon>
        <taxon>Fungi</taxon>
        <taxon>Dikarya</taxon>
        <taxon>Ascomycota</taxon>
        <taxon>Pezizomycotina</taxon>
        <taxon>Dothideomycetes</taxon>
        <taxon>Pleosporomycetidae</taxon>
        <taxon>Pleosporales</taxon>
        <taxon>Massarineae</taxon>
        <taxon>Periconiaceae</taxon>
        <taxon>Periconia</taxon>
    </lineage>
</organism>
<gene>
    <name evidence="1" type="ORF">PDIGIT_LOCUS3533</name>
</gene>
<dbReference type="AlphaFoldDB" id="A0A9W4U8U8"/>
<dbReference type="Proteomes" id="UP001152607">
    <property type="component" value="Unassembled WGS sequence"/>
</dbReference>
<accession>A0A9W4U8U8</accession>